<evidence type="ECO:0000313" key="3">
    <source>
        <dbReference type="EMBL" id="MBB4225577.1"/>
    </source>
</evidence>
<proteinExistence type="predicted"/>
<protein>
    <recommendedName>
        <fullName evidence="5">DUF3450 family protein</fullName>
    </recommendedName>
</protein>
<feature type="chain" id="PRO_5032411572" description="DUF3450 family protein" evidence="2">
    <location>
        <begin position="24"/>
        <end position="181"/>
    </location>
</feature>
<organism evidence="3 4">
    <name type="scientific">Variovorax guangxiensis</name>
    <dbReference type="NCBI Taxonomy" id="1775474"/>
    <lineage>
        <taxon>Bacteria</taxon>
        <taxon>Pseudomonadati</taxon>
        <taxon>Pseudomonadota</taxon>
        <taxon>Betaproteobacteria</taxon>
        <taxon>Burkholderiales</taxon>
        <taxon>Comamonadaceae</taxon>
        <taxon>Variovorax</taxon>
    </lineage>
</organism>
<name>A0A840G2Q5_9BURK</name>
<keyword evidence="2" id="KW-0732">Signal</keyword>
<evidence type="ECO:0000313" key="4">
    <source>
        <dbReference type="Proteomes" id="UP000524450"/>
    </source>
</evidence>
<sequence length="181" mass="19277">MTLEGGRAACLLLSAFAGLATFASDLSAQSRAASAQAIAAPGQGNREQERIDILRQELKKSEEQLESLARRRAERLALSDMQAVREADEQHARLLGDIAALQRETASALRDAGRALPTKSIVAPGRHRAITGRTEAPRPWWDVYGNGQGSKHPVMPAEAAAPEQDARIVPVLSLPSAGATP</sequence>
<feature type="coiled-coil region" evidence="1">
    <location>
        <begin position="44"/>
        <end position="104"/>
    </location>
</feature>
<comment type="caution">
    <text evidence="3">The sequence shown here is derived from an EMBL/GenBank/DDBJ whole genome shotgun (WGS) entry which is preliminary data.</text>
</comment>
<reference evidence="3 4" key="1">
    <citation type="submission" date="2020-08" db="EMBL/GenBank/DDBJ databases">
        <title>Genomic Encyclopedia of Type Strains, Phase IV (KMG-V): Genome sequencing to study the core and pangenomes of soil and plant-associated prokaryotes.</title>
        <authorList>
            <person name="Whitman W."/>
        </authorList>
    </citation>
    <scope>NUCLEOTIDE SEQUENCE [LARGE SCALE GENOMIC DNA]</scope>
    <source>
        <strain evidence="3 4">34/80</strain>
    </source>
</reference>
<dbReference type="EMBL" id="JACIFZ010000013">
    <property type="protein sequence ID" value="MBB4225577.1"/>
    <property type="molecule type" value="Genomic_DNA"/>
</dbReference>
<dbReference type="RefSeq" id="WP_184642314.1">
    <property type="nucleotide sequence ID" value="NZ_JACIFZ010000013.1"/>
</dbReference>
<keyword evidence="1" id="KW-0175">Coiled coil</keyword>
<feature type="signal peptide" evidence="2">
    <location>
        <begin position="1"/>
        <end position="23"/>
    </location>
</feature>
<evidence type="ECO:0008006" key="5">
    <source>
        <dbReference type="Google" id="ProtNLM"/>
    </source>
</evidence>
<gene>
    <name evidence="3" type="ORF">GGD71_006390</name>
</gene>
<evidence type="ECO:0000256" key="1">
    <source>
        <dbReference type="SAM" id="Coils"/>
    </source>
</evidence>
<dbReference type="AlphaFoldDB" id="A0A840G2Q5"/>
<evidence type="ECO:0000256" key="2">
    <source>
        <dbReference type="SAM" id="SignalP"/>
    </source>
</evidence>
<dbReference type="Proteomes" id="UP000524450">
    <property type="component" value="Unassembled WGS sequence"/>
</dbReference>
<accession>A0A840G2Q5</accession>